<dbReference type="GeneID" id="83178843"/>
<reference evidence="7" key="2">
    <citation type="journal article" date="2023" name="IMA Fungus">
        <title>Comparative genomic study of the Penicillium genus elucidates a diverse pangenome and 15 lateral gene transfer events.</title>
        <authorList>
            <person name="Petersen C."/>
            <person name="Sorensen T."/>
            <person name="Nielsen M.R."/>
            <person name="Sondergaard T.E."/>
            <person name="Sorensen J.L."/>
            <person name="Fitzpatrick D.A."/>
            <person name="Frisvad J.C."/>
            <person name="Nielsen K.L."/>
        </authorList>
    </citation>
    <scope>NUCLEOTIDE SEQUENCE</scope>
    <source>
        <strain evidence="7">IBT 15544</strain>
    </source>
</reference>
<feature type="compositionally biased region" description="Polar residues" evidence="5">
    <location>
        <begin position="53"/>
        <end position="62"/>
    </location>
</feature>
<keyword evidence="3" id="KW-0804">Transcription</keyword>
<feature type="compositionally biased region" description="Low complexity" evidence="5">
    <location>
        <begin position="42"/>
        <end position="51"/>
    </location>
</feature>
<feature type="region of interest" description="Disordered" evidence="5">
    <location>
        <begin position="1"/>
        <end position="85"/>
    </location>
</feature>
<dbReference type="Proteomes" id="UP001150904">
    <property type="component" value="Unassembled WGS sequence"/>
</dbReference>
<keyword evidence="2" id="KW-0238">DNA-binding</keyword>
<dbReference type="GO" id="GO:0005634">
    <property type="term" value="C:nucleus"/>
    <property type="evidence" value="ECO:0007669"/>
    <property type="project" value="TreeGrafter"/>
</dbReference>
<protein>
    <recommendedName>
        <fullName evidence="6">Xylanolytic transcriptional activator regulatory domain-containing protein</fullName>
    </recommendedName>
</protein>
<evidence type="ECO:0000256" key="5">
    <source>
        <dbReference type="SAM" id="MobiDB-lite"/>
    </source>
</evidence>
<feature type="domain" description="Xylanolytic transcriptional activator regulatory" evidence="6">
    <location>
        <begin position="267"/>
        <end position="341"/>
    </location>
</feature>
<evidence type="ECO:0000256" key="4">
    <source>
        <dbReference type="ARBA" id="ARBA00023242"/>
    </source>
</evidence>
<evidence type="ECO:0000256" key="2">
    <source>
        <dbReference type="ARBA" id="ARBA00023125"/>
    </source>
</evidence>
<dbReference type="InterPro" id="IPR051127">
    <property type="entry name" value="Fungal_SecMet_Regulators"/>
</dbReference>
<dbReference type="PANTHER" id="PTHR47424:SF3">
    <property type="entry name" value="REGULATORY PROTEIN GAL4"/>
    <property type="match status" value="1"/>
</dbReference>
<dbReference type="GO" id="GO:0000981">
    <property type="term" value="F:DNA-binding transcription factor activity, RNA polymerase II-specific"/>
    <property type="evidence" value="ECO:0007669"/>
    <property type="project" value="TreeGrafter"/>
</dbReference>
<dbReference type="GO" id="GO:0006351">
    <property type="term" value="P:DNA-templated transcription"/>
    <property type="evidence" value="ECO:0007669"/>
    <property type="project" value="InterPro"/>
</dbReference>
<feature type="non-terminal residue" evidence="7">
    <location>
        <position position="1"/>
    </location>
</feature>
<dbReference type="CDD" id="cd12148">
    <property type="entry name" value="fungal_TF_MHR"/>
    <property type="match status" value="1"/>
</dbReference>
<evidence type="ECO:0000256" key="3">
    <source>
        <dbReference type="ARBA" id="ARBA00023163"/>
    </source>
</evidence>
<accession>A0A9W9SZH1</accession>
<dbReference type="EMBL" id="JAPQKR010000012">
    <property type="protein sequence ID" value="KAJ5203601.1"/>
    <property type="molecule type" value="Genomic_DNA"/>
</dbReference>
<sequence>YQAKGKSCNYNRPGAAGDIPRKLSPRETPQHVPDLVSPPSSPAHSFSPAHSIEVSSTSTSLTLPGIESHAFSDNNRESNSDSNLNRPYYAAHGRFAGQVAAAIEERAGRAPPATTYLVPLVDAPLFGDLDLPLRSSPLSESTELPSRARADQLVNIYWRHIHPVEPVLDYDQFSQIYAKSFSTEGCLAHTDHHIQLSILNVIFALAVQRQEWVPFNLRNEEGNTYFQRAWALFPTESIIWEPGSLERVQCLMLMNRYLHCTTHQQKTWMTAGLAMRIAQTMCCNSLETPLGKDAGNDARLKRKVWASCVALDRCVSWSLGKTSVLALIPWPTSDCQQGSDTTGHSRWKLELHEIGNQIQMAQIQTRSTLASRSAVPRLDQQEEYHTAAVRLDACLNKWETSLPNDLQLRNLKFLDDRTVRMERYLIHLRFLHSRIYLYRPILARFYSMKSNGQSRSTNPATLSERLLRECAKMCVDAAQGVTALVTETLEPCEPIDIIPWWTRIYYLHIAGVIFLVAMVGSDLFTDSVAQSWQDFLAGLRAHVHLSTYIQQCICTFEALSAKILQPTGPVAQSGCEPLVEGAGVCFDDIFQDFRFDFDEFLFRTEEVLNFDVLGS</sequence>
<name>A0A9W9SZH1_9EURO</name>
<evidence type="ECO:0000313" key="7">
    <source>
        <dbReference type="EMBL" id="KAJ5203601.1"/>
    </source>
</evidence>
<organism evidence="7 8">
    <name type="scientific">Penicillium cinerascens</name>
    <dbReference type="NCBI Taxonomy" id="70096"/>
    <lineage>
        <taxon>Eukaryota</taxon>
        <taxon>Fungi</taxon>
        <taxon>Dikarya</taxon>
        <taxon>Ascomycota</taxon>
        <taxon>Pezizomycotina</taxon>
        <taxon>Eurotiomycetes</taxon>
        <taxon>Eurotiomycetidae</taxon>
        <taxon>Eurotiales</taxon>
        <taxon>Aspergillaceae</taxon>
        <taxon>Penicillium</taxon>
    </lineage>
</organism>
<keyword evidence="8" id="KW-1185">Reference proteome</keyword>
<keyword evidence="4" id="KW-0539">Nucleus</keyword>
<evidence type="ECO:0000256" key="1">
    <source>
        <dbReference type="ARBA" id="ARBA00023015"/>
    </source>
</evidence>
<dbReference type="SMART" id="SM00906">
    <property type="entry name" value="Fungal_trans"/>
    <property type="match status" value="1"/>
</dbReference>
<dbReference type="InterPro" id="IPR007219">
    <property type="entry name" value="XnlR_reg_dom"/>
</dbReference>
<dbReference type="GO" id="GO:0000978">
    <property type="term" value="F:RNA polymerase II cis-regulatory region sequence-specific DNA binding"/>
    <property type="evidence" value="ECO:0007669"/>
    <property type="project" value="TreeGrafter"/>
</dbReference>
<comment type="caution">
    <text evidence="7">The sequence shown here is derived from an EMBL/GenBank/DDBJ whole genome shotgun (WGS) entry which is preliminary data.</text>
</comment>
<evidence type="ECO:0000313" key="8">
    <source>
        <dbReference type="Proteomes" id="UP001150904"/>
    </source>
</evidence>
<dbReference type="Pfam" id="PF04082">
    <property type="entry name" value="Fungal_trans"/>
    <property type="match status" value="1"/>
</dbReference>
<reference evidence="7" key="1">
    <citation type="submission" date="2022-12" db="EMBL/GenBank/DDBJ databases">
        <authorList>
            <person name="Petersen C."/>
        </authorList>
    </citation>
    <scope>NUCLEOTIDE SEQUENCE</scope>
    <source>
        <strain evidence="7">IBT 15544</strain>
    </source>
</reference>
<keyword evidence="1" id="KW-0805">Transcription regulation</keyword>
<feature type="compositionally biased region" description="Basic and acidic residues" evidence="5">
    <location>
        <begin position="19"/>
        <end position="29"/>
    </location>
</feature>
<dbReference type="GO" id="GO:0008270">
    <property type="term" value="F:zinc ion binding"/>
    <property type="evidence" value="ECO:0007669"/>
    <property type="project" value="InterPro"/>
</dbReference>
<dbReference type="GO" id="GO:0000435">
    <property type="term" value="P:positive regulation of transcription from RNA polymerase II promoter by galactose"/>
    <property type="evidence" value="ECO:0007669"/>
    <property type="project" value="TreeGrafter"/>
</dbReference>
<proteinExistence type="predicted"/>
<gene>
    <name evidence="7" type="ORF">N7498_004480</name>
</gene>
<dbReference type="AlphaFoldDB" id="A0A9W9SZH1"/>
<dbReference type="RefSeq" id="XP_058308080.1">
    <property type="nucleotide sequence ID" value="XM_058451542.1"/>
</dbReference>
<dbReference type="PANTHER" id="PTHR47424">
    <property type="entry name" value="REGULATORY PROTEIN GAL4"/>
    <property type="match status" value="1"/>
</dbReference>
<dbReference type="OrthoDB" id="424974at2759"/>
<evidence type="ECO:0000259" key="6">
    <source>
        <dbReference type="SMART" id="SM00906"/>
    </source>
</evidence>